<organism evidence="2 3">
    <name type="scientific">Sediminivirga luteola</name>
    <dbReference type="NCBI Taxonomy" id="1774748"/>
    <lineage>
        <taxon>Bacteria</taxon>
        <taxon>Bacillati</taxon>
        <taxon>Actinomycetota</taxon>
        <taxon>Actinomycetes</taxon>
        <taxon>Micrococcales</taxon>
        <taxon>Brevibacteriaceae</taxon>
        <taxon>Sediminivirga</taxon>
    </lineage>
</organism>
<dbReference type="InterPro" id="IPR029032">
    <property type="entry name" value="AhpD-like"/>
</dbReference>
<dbReference type="AlphaFoldDB" id="A0A8J2XK43"/>
<reference evidence="2" key="2">
    <citation type="submission" date="2020-09" db="EMBL/GenBank/DDBJ databases">
        <authorList>
            <person name="Sun Q."/>
            <person name="Zhou Y."/>
        </authorList>
    </citation>
    <scope>NUCLEOTIDE SEQUENCE</scope>
    <source>
        <strain evidence="2">CGMCC 1.12785</strain>
    </source>
</reference>
<dbReference type="PANTHER" id="PTHR33930:SF2">
    <property type="entry name" value="BLR3452 PROTEIN"/>
    <property type="match status" value="1"/>
</dbReference>
<dbReference type="GO" id="GO:0051920">
    <property type="term" value="F:peroxiredoxin activity"/>
    <property type="evidence" value="ECO:0007669"/>
    <property type="project" value="InterPro"/>
</dbReference>
<dbReference type="InterPro" id="IPR004675">
    <property type="entry name" value="AhpD_core"/>
</dbReference>
<dbReference type="SUPFAM" id="SSF69118">
    <property type="entry name" value="AhpD-like"/>
    <property type="match status" value="1"/>
</dbReference>
<dbReference type="InterPro" id="IPR003779">
    <property type="entry name" value="CMD-like"/>
</dbReference>
<dbReference type="NCBIfam" id="TIGR00778">
    <property type="entry name" value="ahpD_dom"/>
    <property type="match status" value="1"/>
</dbReference>
<sequence>MTDANHYHSPEDASYGKVYKKETPEILEAFGAFNSAVFAAEGRELDLKTRELIAIGVATATKCVYCIEAHATNAVKAGATDAEIAEAAWVSTAIQAGGGLTHGRLAFKFAEHAH</sequence>
<proteinExistence type="predicted"/>
<dbReference type="Gene3D" id="1.20.1290.10">
    <property type="entry name" value="AhpD-like"/>
    <property type="match status" value="1"/>
</dbReference>
<dbReference type="RefSeq" id="WP_188551693.1">
    <property type="nucleotide sequence ID" value="NZ_BMFY01000015.1"/>
</dbReference>
<comment type="caution">
    <text evidence="2">The sequence shown here is derived from an EMBL/GenBank/DDBJ whole genome shotgun (WGS) entry which is preliminary data.</text>
</comment>
<gene>
    <name evidence="2" type="ORF">GCM10011333_29890</name>
</gene>
<name>A0A8J2XK43_9MICO</name>
<accession>A0A8J2XK43</accession>
<dbReference type="EMBL" id="BMFY01000015">
    <property type="protein sequence ID" value="GGA24878.1"/>
    <property type="molecule type" value="Genomic_DNA"/>
</dbReference>
<keyword evidence="3" id="KW-1185">Reference proteome</keyword>
<evidence type="ECO:0000313" key="3">
    <source>
        <dbReference type="Proteomes" id="UP000616114"/>
    </source>
</evidence>
<evidence type="ECO:0000313" key="2">
    <source>
        <dbReference type="EMBL" id="GGA24878.1"/>
    </source>
</evidence>
<dbReference type="Pfam" id="PF02627">
    <property type="entry name" value="CMD"/>
    <property type="match status" value="1"/>
</dbReference>
<evidence type="ECO:0000259" key="1">
    <source>
        <dbReference type="Pfam" id="PF02627"/>
    </source>
</evidence>
<reference evidence="2" key="1">
    <citation type="journal article" date="2014" name="Int. J. Syst. Evol. Microbiol.">
        <title>Complete genome sequence of Corynebacterium casei LMG S-19264T (=DSM 44701T), isolated from a smear-ripened cheese.</title>
        <authorList>
            <consortium name="US DOE Joint Genome Institute (JGI-PGF)"/>
            <person name="Walter F."/>
            <person name="Albersmeier A."/>
            <person name="Kalinowski J."/>
            <person name="Ruckert C."/>
        </authorList>
    </citation>
    <scope>NUCLEOTIDE SEQUENCE</scope>
    <source>
        <strain evidence="2">CGMCC 1.12785</strain>
    </source>
</reference>
<protein>
    <recommendedName>
        <fullName evidence="1">Carboxymuconolactone decarboxylase-like domain-containing protein</fullName>
    </recommendedName>
</protein>
<dbReference type="Proteomes" id="UP000616114">
    <property type="component" value="Unassembled WGS sequence"/>
</dbReference>
<feature type="domain" description="Carboxymuconolactone decarboxylase-like" evidence="1">
    <location>
        <begin position="24"/>
        <end position="107"/>
    </location>
</feature>
<dbReference type="PANTHER" id="PTHR33930">
    <property type="entry name" value="ALKYL HYDROPEROXIDE REDUCTASE AHPD"/>
    <property type="match status" value="1"/>
</dbReference>